<organism evidence="2 3">
    <name type="scientific">Staurois parvus</name>
    <dbReference type="NCBI Taxonomy" id="386267"/>
    <lineage>
        <taxon>Eukaryota</taxon>
        <taxon>Metazoa</taxon>
        <taxon>Chordata</taxon>
        <taxon>Craniata</taxon>
        <taxon>Vertebrata</taxon>
        <taxon>Euteleostomi</taxon>
        <taxon>Amphibia</taxon>
        <taxon>Batrachia</taxon>
        <taxon>Anura</taxon>
        <taxon>Neobatrachia</taxon>
        <taxon>Ranoidea</taxon>
        <taxon>Ranidae</taxon>
        <taxon>Staurois</taxon>
    </lineage>
</organism>
<evidence type="ECO:0000256" key="1">
    <source>
        <dbReference type="SAM" id="MobiDB-lite"/>
    </source>
</evidence>
<comment type="caution">
    <text evidence="2">The sequence shown here is derived from an EMBL/GenBank/DDBJ whole genome shotgun (WGS) entry which is preliminary data.</text>
</comment>
<accession>A0ABN9HPR0</accession>
<sequence>MRGPGRPDIVNAGPGRADIENDIPLLYIACAESRAVGGTSCHQKAAARGGDKTSLPAEGERAAVS</sequence>
<dbReference type="Proteomes" id="UP001162483">
    <property type="component" value="Unassembled WGS sequence"/>
</dbReference>
<gene>
    <name evidence="2" type="ORF">SPARVUS_LOCUS16211092</name>
</gene>
<reference evidence="2" key="1">
    <citation type="submission" date="2023-05" db="EMBL/GenBank/DDBJ databases">
        <authorList>
            <person name="Stuckert A."/>
        </authorList>
    </citation>
    <scope>NUCLEOTIDE SEQUENCE</scope>
</reference>
<evidence type="ECO:0000313" key="2">
    <source>
        <dbReference type="EMBL" id="CAI9621961.1"/>
    </source>
</evidence>
<proteinExistence type="predicted"/>
<feature type="non-terminal residue" evidence="2">
    <location>
        <position position="65"/>
    </location>
</feature>
<feature type="region of interest" description="Disordered" evidence="1">
    <location>
        <begin position="39"/>
        <end position="65"/>
    </location>
</feature>
<name>A0ABN9HPR0_9NEOB</name>
<dbReference type="EMBL" id="CATNWA010021249">
    <property type="protein sequence ID" value="CAI9621961.1"/>
    <property type="molecule type" value="Genomic_DNA"/>
</dbReference>
<keyword evidence="3" id="KW-1185">Reference proteome</keyword>
<evidence type="ECO:0000313" key="3">
    <source>
        <dbReference type="Proteomes" id="UP001162483"/>
    </source>
</evidence>
<protein>
    <submittedName>
        <fullName evidence="2">Uncharacterized protein</fullName>
    </submittedName>
</protein>